<name>A0A9P7Q6X6_9HYPO</name>
<accession>A0A9P7Q6X6</accession>
<gene>
    <name evidence="1" type="ORF">E4U13_005687</name>
</gene>
<dbReference type="EMBL" id="SRQM01000047">
    <property type="protein sequence ID" value="KAG6120930.1"/>
    <property type="molecule type" value="Genomic_DNA"/>
</dbReference>
<reference evidence="1 2" key="1">
    <citation type="journal article" date="2020" name="bioRxiv">
        <title>Whole genome comparisons of ergot fungi reveals the divergence and evolution of species within the genus Claviceps are the result of varying mechanisms driving genome evolution and host range expansion.</title>
        <authorList>
            <person name="Wyka S.A."/>
            <person name="Mondo S.J."/>
            <person name="Liu M."/>
            <person name="Dettman J."/>
            <person name="Nalam V."/>
            <person name="Broders K.D."/>
        </authorList>
    </citation>
    <scope>NUCLEOTIDE SEQUENCE [LARGE SCALE GENOMIC DNA]</scope>
    <source>
        <strain evidence="1 2">LM576</strain>
    </source>
</reference>
<comment type="caution">
    <text evidence="1">The sequence shown here is derived from an EMBL/GenBank/DDBJ whole genome shotgun (WGS) entry which is preliminary data.</text>
</comment>
<dbReference type="Gene3D" id="2.40.110.20">
    <property type="match status" value="1"/>
</dbReference>
<evidence type="ECO:0000313" key="1">
    <source>
        <dbReference type="EMBL" id="KAG6120930.1"/>
    </source>
</evidence>
<evidence type="ECO:0000313" key="2">
    <source>
        <dbReference type="Proteomes" id="UP000732380"/>
    </source>
</evidence>
<proteinExistence type="predicted"/>
<dbReference type="SUPFAM" id="SSF56645">
    <property type="entry name" value="Acyl-CoA dehydrogenase NM domain-like"/>
    <property type="match status" value="1"/>
</dbReference>
<dbReference type="GO" id="GO:0003995">
    <property type="term" value="F:acyl-CoA dehydrogenase activity"/>
    <property type="evidence" value="ECO:0007669"/>
    <property type="project" value="TreeGrafter"/>
</dbReference>
<dbReference type="PANTHER" id="PTHR42707">
    <property type="entry name" value="ACYL-COA DEHYDROGENASE"/>
    <property type="match status" value="1"/>
</dbReference>
<dbReference type="AlphaFoldDB" id="A0A9P7Q6X6"/>
<sequence length="183" mass="19893">MQDGAASLLRRHLALSADEKKAPDVSSARIRIDKRTVDDVPLTETVAHLNPRAAKEGLADKLDQIPLGPWAINGSRWFSSETDSEMTIMLARTPAGVPSTFLAPMRKHDSSASTATGEPDPDGHILNGIRIQRLKSKFGTQALPTAELVLENTRGWLIGQERQGIEEISSILTLTRIYSTVAA</sequence>
<dbReference type="InterPro" id="IPR052904">
    <property type="entry name" value="Acyl-CoA_dehydrogenase-like"/>
</dbReference>
<dbReference type="InterPro" id="IPR009100">
    <property type="entry name" value="AcylCoA_DH/oxidase_NM_dom_sf"/>
</dbReference>
<keyword evidence="2" id="KW-1185">Reference proteome</keyword>
<protein>
    <submittedName>
        <fullName evidence="1">Uncharacterized protein</fullName>
    </submittedName>
</protein>
<dbReference type="PANTHER" id="PTHR42707:SF2">
    <property type="entry name" value="ACD11 DEHYDROGENASE"/>
    <property type="match status" value="1"/>
</dbReference>
<dbReference type="Proteomes" id="UP000732380">
    <property type="component" value="Unassembled WGS sequence"/>
</dbReference>
<organism evidence="1 2">
    <name type="scientific">Claviceps humidiphila</name>
    <dbReference type="NCBI Taxonomy" id="1294629"/>
    <lineage>
        <taxon>Eukaryota</taxon>
        <taxon>Fungi</taxon>
        <taxon>Dikarya</taxon>
        <taxon>Ascomycota</taxon>
        <taxon>Pezizomycotina</taxon>
        <taxon>Sordariomycetes</taxon>
        <taxon>Hypocreomycetidae</taxon>
        <taxon>Hypocreales</taxon>
        <taxon>Clavicipitaceae</taxon>
        <taxon>Claviceps</taxon>
    </lineage>
</organism>